<dbReference type="Proteomes" id="UP001321542">
    <property type="component" value="Chromosome"/>
</dbReference>
<feature type="modified residue" description="4-aspartylphosphate" evidence="2">
    <location>
        <position position="60"/>
    </location>
</feature>
<dbReference type="Gene3D" id="3.40.50.2300">
    <property type="match status" value="1"/>
</dbReference>
<dbReference type="SUPFAM" id="SSF52172">
    <property type="entry name" value="CheY-like"/>
    <property type="match status" value="1"/>
</dbReference>
<dbReference type="EMBL" id="AP018448">
    <property type="protein sequence ID" value="BBC35692.1"/>
    <property type="molecule type" value="Genomic_DNA"/>
</dbReference>
<dbReference type="PANTHER" id="PTHR43214">
    <property type="entry name" value="TWO-COMPONENT RESPONSE REGULATOR"/>
    <property type="match status" value="1"/>
</dbReference>
<dbReference type="InterPro" id="IPR016032">
    <property type="entry name" value="Sig_transdc_resp-reg_C-effctor"/>
</dbReference>
<dbReference type="SUPFAM" id="SSF46894">
    <property type="entry name" value="C-terminal effector domain of the bipartite response regulators"/>
    <property type="match status" value="1"/>
</dbReference>
<dbReference type="SMART" id="SM00421">
    <property type="entry name" value="HTH_LUXR"/>
    <property type="match status" value="1"/>
</dbReference>
<keyword evidence="1" id="KW-0238">DNA-binding</keyword>
<dbReference type="PROSITE" id="PS50043">
    <property type="entry name" value="HTH_LUXR_2"/>
    <property type="match status" value="1"/>
</dbReference>
<dbReference type="PRINTS" id="PR00038">
    <property type="entry name" value="HTHLUXR"/>
</dbReference>
<dbReference type="InterPro" id="IPR000792">
    <property type="entry name" value="Tscrpt_reg_LuxR_C"/>
</dbReference>
<dbReference type="InterPro" id="IPR039420">
    <property type="entry name" value="WalR-like"/>
</dbReference>
<proteinExistence type="predicted"/>
<gene>
    <name evidence="5" type="ORF">SGFS_069860</name>
</gene>
<dbReference type="Gene3D" id="1.10.10.10">
    <property type="entry name" value="Winged helix-like DNA-binding domain superfamily/Winged helix DNA-binding domain"/>
    <property type="match status" value="1"/>
</dbReference>
<evidence type="ECO:0000256" key="2">
    <source>
        <dbReference type="PROSITE-ProRule" id="PRU00169"/>
    </source>
</evidence>
<dbReference type="PANTHER" id="PTHR43214:SF43">
    <property type="entry name" value="TWO-COMPONENT RESPONSE REGULATOR"/>
    <property type="match status" value="1"/>
</dbReference>
<accession>A0ABN5VRA2</accession>
<evidence type="ECO:0000313" key="5">
    <source>
        <dbReference type="EMBL" id="BBC35692.1"/>
    </source>
</evidence>
<protein>
    <submittedName>
        <fullName evidence="5">Uncharacterized protein</fullName>
    </submittedName>
</protein>
<sequence>MRSAVSGESVRIAVIGDCPVFRHGVSELIGSAPDLRLVVTAPSVAGADGGLRGADVVLMDLQESGPRLAAVVAELRARGHAVVVVSSSPRIDAVRVIRAGAGGYVSRQAEGEELLTAIRVVGAGRCYVSASAGCLLEESPRFTDREQDVLRLLANGATDHEIAHRLRISKHTVHSHLDRIGEKAGTRRRFDLTRLAIEHGLTDRA</sequence>
<organism evidence="5 6">
    <name type="scientific">Streptomyces graminofaciens</name>
    <dbReference type="NCBI Taxonomy" id="68212"/>
    <lineage>
        <taxon>Bacteria</taxon>
        <taxon>Bacillati</taxon>
        <taxon>Actinomycetota</taxon>
        <taxon>Actinomycetes</taxon>
        <taxon>Kitasatosporales</taxon>
        <taxon>Streptomycetaceae</taxon>
        <taxon>Streptomyces</taxon>
    </lineage>
</organism>
<reference evidence="5 6" key="2">
    <citation type="journal article" date="2023" name="ChemBioChem">
        <title>Acyltransferase Domain Exchange between Two Independent Type I Polyketide Synthases in the Same Producer Strain of Macrolide Antibiotics.</title>
        <authorList>
            <person name="Kudo F."/>
            <person name="Kishikawa K."/>
            <person name="Tsuboi K."/>
            <person name="Kido T."/>
            <person name="Usui T."/>
            <person name="Hashimoto J."/>
            <person name="Shin-Ya K."/>
            <person name="Miyanaga A."/>
            <person name="Eguchi T."/>
        </authorList>
    </citation>
    <scope>NUCLEOTIDE SEQUENCE [LARGE SCALE GENOMIC DNA]</scope>
    <source>
        <strain evidence="5 6">A-8890</strain>
    </source>
</reference>
<name>A0ABN5VRA2_9ACTN</name>
<dbReference type="InterPro" id="IPR011006">
    <property type="entry name" value="CheY-like_superfamily"/>
</dbReference>
<dbReference type="Pfam" id="PF00196">
    <property type="entry name" value="GerE"/>
    <property type="match status" value="1"/>
</dbReference>
<evidence type="ECO:0000259" key="3">
    <source>
        <dbReference type="PROSITE" id="PS50043"/>
    </source>
</evidence>
<evidence type="ECO:0000256" key="1">
    <source>
        <dbReference type="ARBA" id="ARBA00023125"/>
    </source>
</evidence>
<dbReference type="InterPro" id="IPR001789">
    <property type="entry name" value="Sig_transdc_resp-reg_receiver"/>
</dbReference>
<keyword evidence="6" id="KW-1185">Reference proteome</keyword>
<feature type="domain" description="Response regulatory" evidence="4">
    <location>
        <begin position="11"/>
        <end position="122"/>
    </location>
</feature>
<dbReference type="CDD" id="cd06170">
    <property type="entry name" value="LuxR_C_like"/>
    <property type="match status" value="1"/>
</dbReference>
<evidence type="ECO:0000259" key="4">
    <source>
        <dbReference type="PROSITE" id="PS50110"/>
    </source>
</evidence>
<keyword evidence="2" id="KW-0597">Phosphoprotein</keyword>
<feature type="domain" description="HTH luxR-type" evidence="3">
    <location>
        <begin position="135"/>
        <end position="200"/>
    </location>
</feature>
<dbReference type="PROSITE" id="PS50110">
    <property type="entry name" value="RESPONSE_REGULATORY"/>
    <property type="match status" value="1"/>
</dbReference>
<dbReference type="InterPro" id="IPR036388">
    <property type="entry name" value="WH-like_DNA-bd_sf"/>
</dbReference>
<reference evidence="5 6" key="1">
    <citation type="journal article" date="2010" name="ChemBioChem">
        <title>Cloning and characterization of the biosynthetic gene cluster of 16-membered macrolide antibiotic FD-891: involvement of a dual functional cytochrome P450 monooxygenase catalyzing epoxidation and hydroxylation.</title>
        <authorList>
            <person name="Kudo F."/>
            <person name="Motegi A."/>
            <person name="Mizoue K."/>
            <person name="Eguchi T."/>
        </authorList>
    </citation>
    <scope>NUCLEOTIDE SEQUENCE [LARGE SCALE GENOMIC DNA]</scope>
    <source>
        <strain evidence="5 6">A-8890</strain>
    </source>
</reference>
<evidence type="ECO:0000313" key="6">
    <source>
        <dbReference type="Proteomes" id="UP001321542"/>
    </source>
</evidence>